<proteinExistence type="predicted"/>
<gene>
    <name evidence="2" type="ORF">G6O67_002407</name>
</gene>
<keyword evidence="1" id="KW-0732">Signal</keyword>
<name>A0A8H4V779_9HYPO</name>
<dbReference type="OrthoDB" id="5239982at2759"/>
<feature type="chain" id="PRO_5034333779" description="AA1-like domain-containing protein" evidence="1">
    <location>
        <begin position="19"/>
        <end position="183"/>
    </location>
</feature>
<evidence type="ECO:0000313" key="2">
    <source>
        <dbReference type="EMBL" id="KAF4510527.1"/>
    </source>
</evidence>
<dbReference type="AlphaFoldDB" id="A0A8H4V779"/>
<evidence type="ECO:0000256" key="1">
    <source>
        <dbReference type="SAM" id="SignalP"/>
    </source>
</evidence>
<reference evidence="2 3" key="1">
    <citation type="journal article" date="2020" name="Genome Biol. Evol.">
        <title>A new high-quality draft genome assembly of the Chinese cordyceps Ophiocordyceps sinensis.</title>
        <authorList>
            <person name="Shu R."/>
            <person name="Zhang J."/>
            <person name="Meng Q."/>
            <person name="Zhang H."/>
            <person name="Zhou G."/>
            <person name="Li M."/>
            <person name="Wu P."/>
            <person name="Zhao Y."/>
            <person name="Chen C."/>
            <person name="Qin Q."/>
        </authorList>
    </citation>
    <scope>NUCLEOTIDE SEQUENCE [LARGE SCALE GENOMIC DNA]</scope>
    <source>
        <strain evidence="2 3">IOZ07</strain>
    </source>
</reference>
<accession>A0A8H4V779</accession>
<organism evidence="2 3">
    <name type="scientific">Ophiocordyceps sinensis</name>
    <dbReference type="NCBI Taxonomy" id="72228"/>
    <lineage>
        <taxon>Eukaryota</taxon>
        <taxon>Fungi</taxon>
        <taxon>Dikarya</taxon>
        <taxon>Ascomycota</taxon>
        <taxon>Pezizomycotina</taxon>
        <taxon>Sordariomycetes</taxon>
        <taxon>Hypocreomycetidae</taxon>
        <taxon>Hypocreales</taxon>
        <taxon>Ophiocordycipitaceae</taxon>
        <taxon>Ophiocordyceps</taxon>
    </lineage>
</organism>
<evidence type="ECO:0000313" key="3">
    <source>
        <dbReference type="Proteomes" id="UP000557566"/>
    </source>
</evidence>
<keyword evidence="3" id="KW-1185">Reference proteome</keyword>
<dbReference type="Proteomes" id="UP000557566">
    <property type="component" value="Unassembled WGS sequence"/>
</dbReference>
<comment type="caution">
    <text evidence="2">The sequence shown here is derived from an EMBL/GenBank/DDBJ whole genome shotgun (WGS) entry which is preliminary data.</text>
</comment>
<sequence>MMQLTVLMLASLPGLAAAATAYVPPPALLAKARDPTDKCILPGDFHVRDFAGISHDLGTTLSEYNFNYLSPATQVSTSCHFNASSKSTTHDWLTPRFSCQNRDVKFIWQDEKKSLLMIERACPDTKGVPAYEVSGSVSISLSCAGMPGSGIPWRCVANQMDLVSNFTSISLVLDPTVARRRLR</sequence>
<protein>
    <recommendedName>
        <fullName evidence="4">AA1-like domain-containing protein</fullName>
    </recommendedName>
</protein>
<dbReference type="EMBL" id="JAAVMX010000003">
    <property type="protein sequence ID" value="KAF4510527.1"/>
    <property type="molecule type" value="Genomic_DNA"/>
</dbReference>
<evidence type="ECO:0008006" key="4">
    <source>
        <dbReference type="Google" id="ProtNLM"/>
    </source>
</evidence>
<feature type="signal peptide" evidence="1">
    <location>
        <begin position="1"/>
        <end position="18"/>
    </location>
</feature>